<accession>X1S5A6</accession>
<protein>
    <submittedName>
        <fullName evidence="1">Uncharacterized protein</fullName>
    </submittedName>
</protein>
<proteinExistence type="predicted"/>
<name>X1S5A6_9ZZZZ</name>
<dbReference type="EMBL" id="BARW01022634">
    <property type="protein sequence ID" value="GAI88232.1"/>
    <property type="molecule type" value="Genomic_DNA"/>
</dbReference>
<evidence type="ECO:0000313" key="1">
    <source>
        <dbReference type="EMBL" id="GAI88232.1"/>
    </source>
</evidence>
<dbReference type="AlphaFoldDB" id="X1S5A6"/>
<sequence>MWSDVTMSWYREWSSPKAIKSVTITLSPGASYEYMSPEKNLIADNEPAECWLEDSDGYKSATCTVTAYY</sequence>
<organism evidence="1">
    <name type="scientific">marine sediment metagenome</name>
    <dbReference type="NCBI Taxonomy" id="412755"/>
    <lineage>
        <taxon>unclassified sequences</taxon>
        <taxon>metagenomes</taxon>
        <taxon>ecological metagenomes</taxon>
    </lineage>
</organism>
<comment type="caution">
    <text evidence="1">The sequence shown here is derived from an EMBL/GenBank/DDBJ whole genome shotgun (WGS) entry which is preliminary data.</text>
</comment>
<reference evidence="1" key="1">
    <citation type="journal article" date="2014" name="Front. Microbiol.">
        <title>High frequency of phylogenetically diverse reductive dehalogenase-homologous genes in deep subseafloor sedimentary metagenomes.</title>
        <authorList>
            <person name="Kawai M."/>
            <person name="Futagami T."/>
            <person name="Toyoda A."/>
            <person name="Takaki Y."/>
            <person name="Nishi S."/>
            <person name="Hori S."/>
            <person name="Arai W."/>
            <person name="Tsubouchi T."/>
            <person name="Morono Y."/>
            <person name="Uchiyama I."/>
            <person name="Ito T."/>
            <person name="Fujiyama A."/>
            <person name="Inagaki F."/>
            <person name="Takami H."/>
        </authorList>
    </citation>
    <scope>NUCLEOTIDE SEQUENCE</scope>
    <source>
        <strain evidence="1">Expedition CK06-06</strain>
    </source>
</reference>
<gene>
    <name evidence="1" type="ORF">S12H4_37719</name>
</gene>